<organism evidence="9 10">
    <name type="scientific">Nonomuraea recticatena</name>
    <dbReference type="NCBI Taxonomy" id="46178"/>
    <lineage>
        <taxon>Bacteria</taxon>
        <taxon>Bacillati</taxon>
        <taxon>Actinomycetota</taxon>
        <taxon>Actinomycetes</taxon>
        <taxon>Streptosporangiales</taxon>
        <taxon>Streptosporangiaceae</taxon>
        <taxon>Nonomuraea</taxon>
    </lineage>
</organism>
<feature type="active site" evidence="5">
    <location>
        <position position="274"/>
    </location>
</feature>
<dbReference type="PROSITE" id="PS00070">
    <property type="entry name" value="ALDEHYDE_DEHYDR_CYS"/>
    <property type="match status" value="1"/>
</dbReference>
<evidence type="ECO:0000313" key="9">
    <source>
        <dbReference type="EMBL" id="GAA2661880.1"/>
    </source>
</evidence>
<feature type="domain" description="Aldehyde dehydrogenase" evidence="8">
    <location>
        <begin position="37"/>
        <end position="497"/>
    </location>
</feature>
<comment type="catalytic activity">
    <reaction evidence="4">
        <text>an aldehyde + NAD(+) + H2O = a carboxylate + NADH + 2 H(+)</text>
        <dbReference type="Rhea" id="RHEA:16185"/>
        <dbReference type="ChEBI" id="CHEBI:15377"/>
        <dbReference type="ChEBI" id="CHEBI:15378"/>
        <dbReference type="ChEBI" id="CHEBI:17478"/>
        <dbReference type="ChEBI" id="CHEBI:29067"/>
        <dbReference type="ChEBI" id="CHEBI:57540"/>
        <dbReference type="ChEBI" id="CHEBI:57945"/>
        <dbReference type="EC" id="1.2.1.3"/>
    </reaction>
</comment>
<keyword evidence="2 6" id="KW-0560">Oxidoreductase</keyword>
<dbReference type="Gene3D" id="3.40.309.10">
    <property type="entry name" value="Aldehyde Dehydrogenase, Chain A, domain 2"/>
    <property type="match status" value="1"/>
</dbReference>
<evidence type="ECO:0000256" key="6">
    <source>
        <dbReference type="RuleBase" id="RU003345"/>
    </source>
</evidence>
<reference evidence="9 10" key="1">
    <citation type="journal article" date="2019" name="Int. J. Syst. Evol. Microbiol.">
        <title>The Global Catalogue of Microorganisms (GCM) 10K type strain sequencing project: providing services to taxonomists for standard genome sequencing and annotation.</title>
        <authorList>
            <consortium name="The Broad Institute Genomics Platform"/>
            <consortium name="The Broad Institute Genome Sequencing Center for Infectious Disease"/>
            <person name="Wu L."/>
            <person name="Ma J."/>
        </authorList>
    </citation>
    <scope>NUCLEOTIDE SEQUENCE [LARGE SCALE GENOMIC DNA]</scope>
    <source>
        <strain evidence="9 10">JCM 6835</strain>
    </source>
</reference>
<sequence length="501" mass="53418">MRARTEHDSVSLGTKHSVKREGHDMRQHDTLFIGGEWVAPAGSGTIEVVNPHTEQVIGRVPDGTPADMDRAVAAAREAFDHGPWPRLSFAERAEAIGRLAEIYAAKQGEMAALITEEMGSPITFSQLAQAPQPLGMLQYYAEYGRTFQQEEQRPGLFGPSTVRREPVGVVAAVVPWNVPQFVSMTKIAPALLAGCTIVLKPAPETPLDAYLLAEMVQEAGIPGGVLNIVPAGRESGEHLISHPDVDKVAFTGSTAAGRRIAAICGEQLKRCSLELGGKSAAIVLDDADLGASMGMLAIASLMNNGQACVAQTRILASHRRYDEVVEAVAGMVTSQAVGDPSDPATGIGPLVAKRQQERVEGYIKIGMDEGAKVVVGGLDRPHDRGWYVAPTVFSGVTNDMRIAREEIFGPVLAVIPYEDEADAIRIANDSDYGLAGTVWTADADHGMDVARQVRTGTYGVNCFMLEANVPFGGYKASGVGRELGPEGLSSYLEYKTISRLG</sequence>
<dbReference type="Gene3D" id="3.40.605.10">
    <property type="entry name" value="Aldehyde Dehydrogenase, Chain A, domain 1"/>
    <property type="match status" value="1"/>
</dbReference>
<dbReference type="InterPro" id="IPR016162">
    <property type="entry name" value="Ald_DH_N"/>
</dbReference>
<dbReference type="InterPro" id="IPR015590">
    <property type="entry name" value="Aldehyde_DH_dom"/>
</dbReference>
<dbReference type="CDD" id="cd07139">
    <property type="entry name" value="ALDH_AldA-Rv0768"/>
    <property type="match status" value="1"/>
</dbReference>
<evidence type="ECO:0000256" key="2">
    <source>
        <dbReference type="ARBA" id="ARBA00023002"/>
    </source>
</evidence>
<evidence type="ECO:0000256" key="5">
    <source>
        <dbReference type="PROSITE-ProRule" id="PRU10007"/>
    </source>
</evidence>
<dbReference type="InterPro" id="IPR016163">
    <property type="entry name" value="Ald_DH_C"/>
</dbReference>
<dbReference type="InterPro" id="IPR016160">
    <property type="entry name" value="Ald_DH_CS_CYS"/>
</dbReference>
<gene>
    <name evidence="9" type="ORF">GCM10010412_035150</name>
</gene>
<evidence type="ECO:0000259" key="8">
    <source>
        <dbReference type="Pfam" id="PF00171"/>
    </source>
</evidence>
<dbReference type="PANTHER" id="PTHR42804:SF1">
    <property type="entry name" value="ALDEHYDE DEHYDROGENASE-RELATED"/>
    <property type="match status" value="1"/>
</dbReference>
<name>A0ABN3RVI6_9ACTN</name>
<dbReference type="EC" id="1.2.1.3" evidence="3"/>
<proteinExistence type="inferred from homology"/>
<dbReference type="SUPFAM" id="SSF53720">
    <property type="entry name" value="ALDH-like"/>
    <property type="match status" value="1"/>
</dbReference>
<comment type="similarity">
    <text evidence="1 6">Belongs to the aldehyde dehydrogenase family.</text>
</comment>
<dbReference type="InterPro" id="IPR029510">
    <property type="entry name" value="Ald_DH_CS_GLU"/>
</dbReference>
<accession>A0ABN3RVI6</accession>
<evidence type="ECO:0000256" key="3">
    <source>
        <dbReference type="ARBA" id="ARBA00024226"/>
    </source>
</evidence>
<feature type="region of interest" description="Disordered" evidence="7">
    <location>
        <begin position="1"/>
        <end position="21"/>
    </location>
</feature>
<comment type="caution">
    <text evidence="9">The sequence shown here is derived from an EMBL/GenBank/DDBJ whole genome shotgun (WGS) entry which is preliminary data.</text>
</comment>
<dbReference type="EMBL" id="BAAATE010000008">
    <property type="protein sequence ID" value="GAA2661880.1"/>
    <property type="molecule type" value="Genomic_DNA"/>
</dbReference>
<dbReference type="Proteomes" id="UP001501666">
    <property type="component" value="Unassembled WGS sequence"/>
</dbReference>
<dbReference type="PROSITE" id="PS00687">
    <property type="entry name" value="ALDEHYDE_DEHYDR_GLU"/>
    <property type="match status" value="1"/>
</dbReference>
<keyword evidence="10" id="KW-1185">Reference proteome</keyword>
<dbReference type="PANTHER" id="PTHR42804">
    <property type="entry name" value="ALDEHYDE DEHYDROGENASE"/>
    <property type="match status" value="1"/>
</dbReference>
<evidence type="ECO:0000256" key="7">
    <source>
        <dbReference type="SAM" id="MobiDB-lite"/>
    </source>
</evidence>
<evidence type="ECO:0000313" key="10">
    <source>
        <dbReference type="Proteomes" id="UP001501666"/>
    </source>
</evidence>
<dbReference type="Pfam" id="PF00171">
    <property type="entry name" value="Aldedh"/>
    <property type="match status" value="1"/>
</dbReference>
<protein>
    <recommendedName>
        <fullName evidence="3">aldehyde dehydrogenase (NAD(+))</fullName>
        <ecNumber evidence="3">1.2.1.3</ecNumber>
    </recommendedName>
</protein>
<evidence type="ECO:0000256" key="4">
    <source>
        <dbReference type="ARBA" id="ARBA00049194"/>
    </source>
</evidence>
<evidence type="ECO:0000256" key="1">
    <source>
        <dbReference type="ARBA" id="ARBA00009986"/>
    </source>
</evidence>
<dbReference type="InterPro" id="IPR016161">
    <property type="entry name" value="Ald_DH/histidinol_DH"/>
</dbReference>